<accession>A0A2I2KY66</accession>
<name>A0A2I2KY66_9ACTN</name>
<evidence type="ECO:0000256" key="2">
    <source>
        <dbReference type="ARBA" id="ARBA00022448"/>
    </source>
</evidence>
<dbReference type="CDD" id="cd06582">
    <property type="entry name" value="TM_PBP1_LivH_like"/>
    <property type="match status" value="1"/>
</dbReference>
<dbReference type="PANTHER" id="PTHR11795:SF452">
    <property type="entry name" value="ABC TRANSPORTER PERMEASE PROTEIN"/>
    <property type="match status" value="1"/>
</dbReference>
<keyword evidence="5" id="KW-0029">Amino-acid transport</keyword>
<dbReference type="InterPro" id="IPR001851">
    <property type="entry name" value="ABC_transp_permease"/>
</dbReference>
<keyword evidence="7 9" id="KW-0472">Membrane</keyword>
<evidence type="ECO:0000313" key="11">
    <source>
        <dbReference type="Proteomes" id="UP000234331"/>
    </source>
</evidence>
<comment type="subcellular location">
    <subcellularLocation>
        <location evidence="1">Cell membrane</location>
        <topology evidence="1">Multi-pass membrane protein</topology>
    </subcellularLocation>
</comment>
<organism evidence="10 11">
    <name type="scientific">Frankia canadensis</name>
    <dbReference type="NCBI Taxonomy" id="1836972"/>
    <lineage>
        <taxon>Bacteria</taxon>
        <taxon>Bacillati</taxon>
        <taxon>Actinomycetota</taxon>
        <taxon>Actinomycetes</taxon>
        <taxon>Frankiales</taxon>
        <taxon>Frankiaceae</taxon>
        <taxon>Frankia</taxon>
    </lineage>
</organism>
<evidence type="ECO:0000256" key="3">
    <source>
        <dbReference type="ARBA" id="ARBA00022475"/>
    </source>
</evidence>
<evidence type="ECO:0000256" key="1">
    <source>
        <dbReference type="ARBA" id="ARBA00004651"/>
    </source>
</evidence>
<evidence type="ECO:0000313" key="10">
    <source>
        <dbReference type="EMBL" id="SNQ50596.1"/>
    </source>
</evidence>
<keyword evidence="11" id="KW-1185">Reference proteome</keyword>
<evidence type="ECO:0000256" key="5">
    <source>
        <dbReference type="ARBA" id="ARBA00022970"/>
    </source>
</evidence>
<dbReference type="OrthoDB" id="9807115at2"/>
<evidence type="ECO:0000256" key="9">
    <source>
        <dbReference type="SAM" id="Phobius"/>
    </source>
</evidence>
<feature type="transmembrane region" description="Helical" evidence="9">
    <location>
        <begin position="195"/>
        <end position="216"/>
    </location>
</feature>
<feature type="transmembrane region" description="Helical" evidence="9">
    <location>
        <begin position="138"/>
        <end position="164"/>
    </location>
</feature>
<feature type="transmembrane region" description="Helical" evidence="9">
    <location>
        <begin position="6"/>
        <end position="24"/>
    </location>
</feature>
<dbReference type="RefSeq" id="WP_101833989.1">
    <property type="nucleotide sequence ID" value="NZ_FZMO01000434.1"/>
</dbReference>
<feature type="transmembrane region" description="Helical" evidence="9">
    <location>
        <begin position="271"/>
        <end position="290"/>
    </location>
</feature>
<keyword evidence="2" id="KW-0813">Transport</keyword>
<dbReference type="InterPro" id="IPR052157">
    <property type="entry name" value="BCAA_transport_permease"/>
</dbReference>
<evidence type="ECO:0000256" key="6">
    <source>
        <dbReference type="ARBA" id="ARBA00022989"/>
    </source>
</evidence>
<keyword evidence="6 9" id="KW-1133">Transmembrane helix</keyword>
<dbReference type="AlphaFoldDB" id="A0A2I2KY66"/>
<dbReference type="GO" id="GO:0006865">
    <property type="term" value="P:amino acid transport"/>
    <property type="evidence" value="ECO:0007669"/>
    <property type="project" value="UniProtKB-KW"/>
</dbReference>
<dbReference type="PANTHER" id="PTHR11795">
    <property type="entry name" value="BRANCHED-CHAIN AMINO ACID TRANSPORT SYSTEM PERMEASE PROTEIN LIVH"/>
    <property type="match status" value="1"/>
</dbReference>
<sequence>MSQQLVNAIALGSIYTLFSLGLTLSWGILNVLNLAHGAIFTAGTMFAFLLTEHAAGLPFAVVLVAALVGSALLAVLMEAVAFAPIRARSANALDAEMRTLIASVAVASIIVTVVGIQSDHQPYALPQSLLERHRYDLLGVHVSNVQILVLVAAIVLSVLLVLFVRRSRYGRAMRAVAFDRTAAGMVGISARTLQLAAMALSGALAGVAGVLLAVYLGAADAHMGDSFLLKAFAIIILAGVGSLEGAVFFAYALALVETLVGYYLGGDVRDALAFVLIVVILVLRPQGLAARQGWQRA</sequence>
<comment type="similarity">
    <text evidence="8">Belongs to the binding-protein-dependent transport system permease family. LivHM subfamily.</text>
</comment>
<evidence type="ECO:0000256" key="8">
    <source>
        <dbReference type="ARBA" id="ARBA00037998"/>
    </source>
</evidence>
<proteinExistence type="inferred from homology"/>
<dbReference type="Proteomes" id="UP000234331">
    <property type="component" value="Unassembled WGS sequence"/>
</dbReference>
<feature type="transmembrane region" description="Helical" evidence="9">
    <location>
        <begin position="97"/>
        <end position="118"/>
    </location>
</feature>
<protein>
    <recommendedName>
        <fullName evidence="12">Branched-chain amino acid ABC transporter permease</fullName>
    </recommendedName>
</protein>
<dbReference type="Pfam" id="PF02653">
    <property type="entry name" value="BPD_transp_2"/>
    <property type="match status" value="1"/>
</dbReference>
<dbReference type="GO" id="GO:0022857">
    <property type="term" value="F:transmembrane transporter activity"/>
    <property type="evidence" value="ECO:0007669"/>
    <property type="project" value="InterPro"/>
</dbReference>
<keyword evidence="4 9" id="KW-0812">Transmembrane</keyword>
<dbReference type="EMBL" id="FZMO01000434">
    <property type="protein sequence ID" value="SNQ50596.1"/>
    <property type="molecule type" value="Genomic_DNA"/>
</dbReference>
<evidence type="ECO:0000256" key="4">
    <source>
        <dbReference type="ARBA" id="ARBA00022692"/>
    </source>
</evidence>
<dbReference type="GO" id="GO:0005886">
    <property type="term" value="C:plasma membrane"/>
    <property type="evidence" value="ECO:0007669"/>
    <property type="project" value="UniProtKB-SubCell"/>
</dbReference>
<reference evidence="10 11" key="1">
    <citation type="submission" date="2017-06" db="EMBL/GenBank/DDBJ databases">
        <authorList>
            <person name="Kim H.J."/>
            <person name="Triplett B.A."/>
        </authorList>
    </citation>
    <scope>NUCLEOTIDE SEQUENCE [LARGE SCALE GENOMIC DNA]</scope>
    <source>
        <strain evidence="10">FRACA_ARgP5</strain>
    </source>
</reference>
<evidence type="ECO:0000256" key="7">
    <source>
        <dbReference type="ARBA" id="ARBA00023136"/>
    </source>
</evidence>
<keyword evidence="3" id="KW-1003">Cell membrane</keyword>
<evidence type="ECO:0008006" key="12">
    <source>
        <dbReference type="Google" id="ProtNLM"/>
    </source>
</evidence>
<feature type="transmembrane region" description="Helical" evidence="9">
    <location>
        <begin position="57"/>
        <end position="85"/>
    </location>
</feature>
<gene>
    <name evidence="10" type="ORF">FRACA_490028</name>
</gene>